<evidence type="ECO:0000313" key="1">
    <source>
        <dbReference type="EMBL" id="PUU78655.1"/>
    </source>
</evidence>
<comment type="caution">
    <text evidence="1">The sequence shown here is derived from an EMBL/GenBank/DDBJ whole genome shotgun (WGS) entry which is preliminary data.</text>
</comment>
<dbReference type="EMBL" id="NESQ01000111">
    <property type="protein sequence ID" value="PUU78655.1"/>
    <property type="molecule type" value="Genomic_DNA"/>
</dbReference>
<name>A0A2T6ZT46_TUBBO</name>
<organism evidence="1 2">
    <name type="scientific">Tuber borchii</name>
    <name type="common">White truffle</name>
    <dbReference type="NCBI Taxonomy" id="42251"/>
    <lineage>
        <taxon>Eukaryota</taxon>
        <taxon>Fungi</taxon>
        <taxon>Dikarya</taxon>
        <taxon>Ascomycota</taxon>
        <taxon>Pezizomycotina</taxon>
        <taxon>Pezizomycetes</taxon>
        <taxon>Pezizales</taxon>
        <taxon>Tuberaceae</taxon>
        <taxon>Tuber</taxon>
    </lineage>
</organism>
<reference evidence="1 2" key="1">
    <citation type="submission" date="2017-04" db="EMBL/GenBank/DDBJ databases">
        <title>Draft genome sequence of Tuber borchii Vittad., a whitish edible truffle.</title>
        <authorList>
            <consortium name="DOE Joint Genome Institute"/>
            <person name="Murat C."/>
            <person name="Kuo A."/>
            <person name="Barry K.W."/>
            <person name="Clum A."/>
            <person name="Dockter R.B."/>
            <person name="Fauchery L."/>
            <person name="Iotti M."/>
            <person name="Kohler A."/>
            <person name="Labutti K."/>
            <person name="Lindquist E.A."/>
            <person name="Lipzen A."/>
            <person name="Ohm R.A."/>
            <person name="Wang M."/>
            <person name="Grigoriev I.V."/>
            <person name="Zambonelli A."/>
            <person name="Martin F.M."/>
        </authorList>
    </citation>
    <scope>NUCLEOTIDE SEQUENCE [LARGE SCALE GENOMIC DNA]</scope>
    <source>
        <strain evidence="1 2">Tbo3840</strain>
    </source>
</reference>
<sequence length="201" mass="22508">MSFAFKSFAHQLPLLRYSSNTNLCPHPIEYPGGKWLKQEVVFESMLPSVFVSSHFLTIRANNRFRELLSVVYLEYMKRHSDAAAVSIVGLGMIVNDLNGRSDVKKDLKAKVDAINSHFKKRFSGKNVEHRANMKKQSSDVREVAFCSAYTFLQDHAGNREMILTGLFQIKACHALGGTNSDAVRQIPAASAKQKSVVYAPQ</sequence>
<dbReference type="AlphaFoldDB" id="A0A2T6ZT46"/>
<evidence type="ECO:0000313" key="2">
    <source>
        <dbReference type="Proteomes" id="UP000244722"/>
    </source>
</evidence>
<keyword evidence="2" id="KW-1185">Reference proteome</keyword>
<protein>
    <submittedName>
        <fullName evidence="1">Uncharacterized protein</fullName>
    </submittedName>
</protein>
<accession>A0A2T6ZT46</accession>
<gene>
    <name evidence="1" type="ORF">B9Z19DRAFT_1126367</name>
</gene>
<proteinExistence type="predicted"/>
<dbReference type="Proteomes" id="UP000244722">
    <property type="component" value="Unassembled WGS sequence"/>
</dbReference>